<gene>
    <name evidence="2" type="ORF">FB390_6560</name>
</gene>
<evidence type="ECO:0000313" key="3">
    <source>
        <dbReference type="Proteomes" id="UP000316331"/>
    </source>
</evidence>
<protein>
    <submittedName>
        <fullName evidence="2">Uncharacterized protein</fullName>
    </submittedName>
</protein>
<evidence type="ECO:0000256" key="1">
    <source>
        <dbReference type="SAM" id="MobiDB-lite"/>
    </source>
</evidence>
<reference evidence="2 3" key="1">
    <citation type="submission" date="2019-06" db="EMBL/GenBank/DDBJ databases">
        <title>Sequencing the genomes of 1000 actinobacteria strains.</title>
        <authorList>
            <person name="Klenk H.-P."/>
        </authorList>
    </citation>
    <scope>NUCLEOTIDE SEQUENCE [LARGE SCALE GENOMIC DNA]</scope>
    <source>
        <strain evidence="2 3">DSM 103495</strain>
    </source>
</reference>
<accession>A0A543EXY6</accession>
<evidence type="ECO:0000313" key="2">
    <source>
        <dbReference type="EMBL" id="TQM26369.1"/>
    </source>
</evidence>
<dbReference type="AlphaFoldDB" id="A0A543EXY6"/>
<feature type="compositionally biased region" description="Polar residues" evidence="1">
    <location>
        <begin position="76"/>
        <end position="96"/>
    </location>
</feature>
<dbReference type="Proteomes" id="UP000316331">
    <property type="component" value="Unassembled WGS sequence"/>
</dbReference>
<comment type="caution">
    <text evidence="2">The sequence shown here is derived from an EMBL/GenBank/DDBJ whole genome shotgun (WGS) entry which is preliminary data.</text>
</comment>
<organism evidence="2 3">
    <name type="scientific">Nocardia bhagyanarayanae</name>
    <dbReference type="NCBI Taxonomy" id="1215925"/>
    <lineage>
        <taxon>Bacteria</taxon>
        <taxon>Bacillati</taxon>
        <taxon>Actinomycetota</taxon>
        <taxon>Actinomycetes</taxon>
        <taxon>Mycobacteriales</taxon>
        <taxon>Nocardiaceae</taxon>
        <taxon>Nocardia</taxon>
    </lineage>
</organism>
<dbReference type="EMBL" id="VFPG01000002">
    <property type="protein sequence ID" value="TQM26369.1"/>
    <property type="molecule type" value="Genomic_DNA"/>
</dbReference>
<proteinExistence type="predicted"/>
<name>A0A543EXY6_9NOCA</name>
<feature type="region of interest" description="Disordered" evidence="1">
    <location>
        <begin position="75"/>
        <end position="98"/>
    </location>
</feature>
<feature type="region of interest" description="Disordered" evidence="1">
    <location>
        <begin position="127"/>
        <end position="146"/>
    </location>
</feature>
<keyword evidence="3" id="KW-1185">Reference proteome</keyword>
<sequence>MLSAIALTGLLRERPCAPSTIRTLEVPSATPTGLPTRAAVDAAARAIDTGSRTETGIGPTVSAAREVRRPIAVASANASQIHSSPTQMSRYPSRSATMPVAKSCSGETLGREATTTLSSIPVLSGVADRSSRSMPPVARGFLGGRGTRRGNRISHSIADSLVGKRIRAVLSSSTADPLLPPVRCSPGDTLDRGGSRKGVTVGQLPQGRIARMLRAIPRG</sequence>